<dbReference type="InterPro" id="IPR036691">
    <property type="entry name" value="Endo/exonu/phosph_ase_sf"/>
</dbReference>
<dbReference type="PANTHER" id="PTHR47331:SF1">
    <property type="entry name" value="GAG-LIKE PROTEIN"/>
    <property type="match status" value="1"/>
</dbReference>
<proteinExistence type="predicted"/>
<dbReference type="PANTHER" id="PTHR47331">
    <property type="entry name" value="PHD-TYPE DOMAIN-CONTAINING PROTEIN"/>
    <property type="match status" value="1"/>
</dbReference>
<dbReference type="Proteomes" id="UP000801492">
    <property type="component" value="Unassembled WGS sequence"/>
</dbReference>
<dbReference type="AlphaFoldDB" id="A0A8K0D0S4"/>
<sequence>MQCESKLKDIQGDKNYINDDVTRREREKQKSIRKFAYEETSKGNDEEERLIETMTKNLTDKSVDGNTMTEMAKKMEWNTRKQAVNKYEVKAPNLTRKTKKIKQSKNIIKVGTWNLSGTNEVDKLKQLNEVVKKYGVDIVALQEMKHRKIRDYVILSSGSINRVDIQNQLERFWELEETEVKRKTLTKEENLCERHFIETHKRDETGRFTVSLPLKQEYTRLGDTKQVAIKRFLTLERKFSRDNNLKPTYSEFMSHYVEMGHMTKINEDHLSGNNTVYYLPHHPVEKQSSVTTKLRVVFNASQPSTSGKSLNDMLLVGPNIQDDLFAILIRFRRHTYVINADIAKMYRQINVEDSQRDLQRILWREDPNQELAHYRVNTVTYVNRFSSYSKLQRVLGYVGRFIKNLSSKESRSSGPLTNSEMNEATVLLIKMVQAVEFAEDILTLKRNGSVAQNRVYKQLATKVQVEGPGSINSPRWAIGHREGKQCAPPVLEDGANRSGLSWC</sequence>
<evidence type="ECO:0008006" key="3">
    <source>
        <dbReference type="Google" id="ProtNLM"/>
    </source>
</evidence>
<evidence type="ECO:0000313" key="2">
    <source>
        <dbReference type="Proteomes" id="UP000801492"/>
    </source>
</evidence>
<protein>
    <recommendedName>
        <fullName evidence="3">Endonuclease/exonuclease/phosphatase domain-containing protein</fullName>
    </recommendedName>
</protein>
<dbReference type="InterPro" id="IPR043502">
    <property type="entry name" value="DNA/RNA_pol_sf"/>
</dbReference>
<name>A0A8K0D0S4_IGNLU</name>
<dbReference type="EMBL" id="VTPC01006327">
    <property type="protein sequence ID" value="KAF2895031.1"/>
    <property type="molecule type" value="Genomic_DNA"/>
</dbReference>
<dbReference type="Gene3D" id="3.60.10.10">
    <property type="entry name" value="Endonuclease/exonuclease/phosphatase"/>
    <property type="match status" value="1"/>
</dbReference>
<dbReference type="OrthoDB" id="7764418at2759"/>
<reference evidence="1" key="1">
    <citation type="submission" date="2019-08" db="EMBL/GenBank/DDBJ databases">
        <title>The genome of the North American firefly Photinus pyralis.</title>
        <authorList>
            <consortium name="Photinus pyralis genome working group"/>
            <person name="Fallon T.R."/>
            <person name="Sander Lower S.E."/>
            <person name="Weng J.-K."/>
        </authorList>
    </citation>
    <scope>NUCLEOTIDE SEQUENCE</scope>
    <source>
        <strain evidence="1">TRF0915ILg1</strain>
        <tissue evidence="1">Whole body</tissue>
    </source>
</reference>
<organism evidence="1 2">
    <name type="scientific">Ignelater luminosus</name>
    <name type="common">Cucubano</name>
    <name type="synonym">Pyrophorus luminosus</name>
    <dbReference type="NCBI Taxonomy" id="2038154"/>
    <lineage>
        <taxon>Eukaryota</taxon>
        <taxon>Metazoa</taxon>
        <taxon>Ecdysozoa</taxon>
        <taxon>Arthropoda</taxon>
        <taxon>Hexapoda</taxon>
        <taxon>Insecta</taxon>
        <taxon>Pterygota</taxon>
        <taxon>Neoptera</taxon>
        <taxon>Endopterygota</taxon>
        <taxon>Coleoptera</taxon>
        <taxon>Polyphaga</taxon>
        <taxon>Elateriformia</taxon>
        <taxon>Elateroidea</taxon>
        <taxon>Elateridae</taxon>
        <taxon>Agrypninae</taxon>
        <taxon>Pyrophorini</taxon>
        <taxon>Ignelater</taxon>
    </lineage>
</organism>
<dbReference type="SUPFAM" id="SSF56672">
    <property type="entry name" value="DNA/RNA polymerases"/>
    <property type="match status" value="1"/>
</dbReference>
<gene>
    <name evidence="1" type="ORF">ILUMI_11143</name>
</gene>
<dbReference type="GO" id="GO:0071897">
    <property type="term" value="P:DNA biosynthetic process"/>
    <property type="evidence" value="ECO:0007669"/>
    <property type="project" value="UniProtKB-ARBA"/>
</dbReference>
<comment type="caution">
    <text evidence="1">The sequence shown here is derived from an EMBL/GenBank/DDBJ whole genome shotgun (WGS) entry which is preliminary data.</text>
</comment>
<accession>A0A8K0D0S4</accession>
<evidence type="ECO:0000313" key="1">
    <source>
        <dbReference type="EMBL" id="KAF2895031.1"/>
    </source>
</evidence>
<keyword evidence="2" id="KW-1185">Reference proteome</keyword>
<dbReference type="SUPFAM" id="SSF56219">
    <property type="entry name" value="DNase I-like"/>
    <property type="match status" value="1"/>
</dbReference>